<evidence type="ECO:0000259" key="4">
    <source>
        <dbReference type="Pfam" id="PF03816"/>
    </source>
</evidence>
<dbReference type="InterPro" id="IPR050922">
    <property type="entry name" value="LytR/CpsA/Psr_CW_biosynth"/>
</dbReference>
<keyword evidence="3" id="KW-0812">Transmembrane</keyword>
<keyword evidence="6" id="KW-1185">Reference proteome</keyword>
<evidence type="ECO:0000313" key="5">
    <source>
        <dbReference type="EMBL" id="MFC0863408.1"/>
    </source>
</evidence>
<dbReference type="PANTHER" id="PTHR33392:SF6">
    <property type="entry name" value="POLYISOPRENYL-TEICHOIC ACID--PEPTIDOGLYCAN TEICHOIC ACID TRANSFERASE TAGU"/>
    <property type="match status" value="1"/>
</dbReference>
<evidence type="ECO:0000256" key="2">
    <source>
        <dbReference type="SAM" id="MobiDB-lite"/>
    </source>
</evidence>
<dbReference type="InterPro" id="IPR004474">
    <property type="entry name" value="LytR_CpsA_psr"/>
</dbReference>
<feature type="transmembrane region" description="Helical" evidence="3">
    <location>
        <begin position="20"/>
        <end position="37"/>
    </location>
</feature>
<keyword evidence="3" id="KW-1133">Transmembrane helix</keyword>
<organism evidence="5 6">
    <name type="scientific">Sphaerimonospora cavernae</name>
    <dbReference type="NCBI Taxonomy" id="1740611"/>
    <lineage>
        <taxon>Bacteria</taxon>
        <taxon>Bacillati</taxon>
        <taxon>Actinomycetota</taxon>
        <taxon>Actinomycetes</taxon>
        <taxon>Streptosporangiales</taxon>
        <taxon>Streptosporangiaceae</taxon>
        <taxon>Sphaerimonospora</taxon>
    </lineage>
</organism>
<feature type="region of interest" description="Disordered" evidence="2">
    <location>
        <begin position="439"/>
        <end position="465"/>
    </location>
</feature>
<evidence type="ECO:0000256" key="3">
    <source>
        <dbReference type="SAM" id="Phobius"/>
    </source>
</evidence>
<evidence type="ECO:0000256" key="1">
    <source>
        <dbReference type="ARBA" id="ARBA00006068"/>
    </source>
</evidence>
<dbReference type="PANTHER" id="PTHR33392">
    <property type="entry name" value="POLYISOPRENYL-TEICHOIC ACID--PEPTIDOGLYCAN TEICHOIC ACID TRANSFERASE TAGU"/>
    <property type="match status" value="1"/>
</dbReference>
<name>A0ABV6U4N2_9ACTN</name>
<reference evidence="5 6" key="1">
    <citation type="submission" date="2024-09" db="EMBL/GenBank/DDBJ databases">
        <authorList>
            <person name="Sun Q."/>
            <person name="Mori K."/>
        </authorList>
    </citation>
    <scope>NUCLEOTIDE SEQUENCE [LARGE SCALE GENOMIC DNA]</scope>
    <source>
        <strain evidence="5 6">TBRC 1851</strain>
    </source>
</reference>
<keyword evidence="3" id="KW-0472">Membrane</keyword>
<dbReference type="NCBIfam" id="TIGR00350">
    <property type="entry name" value="lytR_cpsA_psr"/>
    <property type="match status" value="1"/>
</dbReference>
<dbReference type="EMBL" id="JBHMQT010000032">
    <property type="protein sequence ID" value="MFC0863408.1"/>
    <property type="molecule type" value="Genomic_DNA"/>
</dbReference>
<accession>A0ABV6U4N2</accession>
<dbReference type="Proteomes" id="UP001589870">
    <property type="component" value="Unassembled WGS sequence"/>
</dbReference>
<gene>
    <name evidence="5" type="ORF">ACFHYQ_14000</name>
</gene>
<feature type="domain" description="Cell envelope-related transcriptional attenuator" evidence="4">
    <location>
        <begin position="188"/>
        <end position="364"/>
    </location>
</feature>
<comment type="similarity">
    <text evidence="1">Belongs to the LytR/CpsA/Psr (LCP) family.</text>
</comment>
<sequence length="465" mass="50325">MSTRREPTEGRETTEEAGRGTALIGWVALSAVLPGAAHLRAGWRRTGTVLLLTYLSTVTCVVLVAAGADAGLAGRALNWLSQIAAVAGAVAVAWFCLIIHSYFVLRPGRLPYPGQIATGLIAGALAVTMAAPFALAARYLAVSQQTLDSVFGASDAGPGRPGDPWVGRGRINVLLLGGDWGRDRIGMRTDSINVASVDVHTGRTVLLGLPRNLEHVRFPPGSPMERRFPYGFELPESKPGWREDLLFSVWQYAEDHPELFGGRRGMGAETLKQTVAYTLGIPIDWYALVNIWGFAKIIDALGGLVLTVDHDIVFGRYDEGLLPAGTRRLSGAEALWYARSRTYSDDFARMRRQRCVFNALLAQADPATVLRRFTRIAAAARGIVRTDIPRPMLEHLVPLAWKVKQAGVTSLQFMPPMISTAHPDWDRIRELTARAIEARPAPRWPAPSPAAPSATAPISDGCGAA</sequence>
<dbReference type="RefSeq" id="WP_394301559.1">
    <property type="nucleotide sequence ID" value="NZ_JBHMQT010000032.1"/>
</dbReference>
<proteinExistence type="inferred from homology"/>
<dbReference type="Pfam" id="PF03816">
    <property type="entry name" value="LytR_cpsA_psr"/>
    <property type="match status" value="1"/>
</dbReference>
<feature type="transmembrane region" description="Helical" evidence="3">
    <location>
        <begin position="80"/>
        <end position="105"/>
    </location>
</feature>
<comment type="caution">
    <text evidence="5">The sequence shown here is derived from an EMBL/GenBank/DDBJ whole genome shotgun (WGS) entry which is preliminary data.</text>
</comment>
<feature type="transmembrane region" description="Helical" evidence="3">
    <location>
        <begin position="49"/>
        <end position="68"/>
    </location>
</feature>
<protein>
    <submittedName>
        <fullName evidence="5">LCP family protein</fullName>
    </submittedName>
</protein>
<feature type="transmembrane region" description="Helical" evidence="3">
    <location>
        <begin position="117"/>
        <end position="141"/>
    </location>
</feature>
<dbReference type="Gene3D" id="3.40.630.190">
    <property type="entry name" value="LCP protein"/>
    <property type="match status" value="1"/>
</dbReference>
<evidence type="ECO:0000313" key="6">
    <source>
        <dbReference type="Proteomes" id="UP001589870"/>
    </source>
</evidence>